<feature type="region of interest" description="Disordered" evidence="1">
    <location>
        <begin position="1"/>
        <end position="116"/>
    </location>
</feature>
<evidence type="ECO:0000256" key="1">
    <source>
        <dbReference type="SAM" id="MobiDB-lite"/>
    </source>
</evidence>
<keyword evidence="3" id="KW-1185">Reference proteome</keyword>
<feature type="compositionally biased region" description="Low complexity" evidence="1">
    <location>
        <begin position="100"/>
        <end position="115"/>
    </location>
</feature>
<dbReference type="SUPFAM" id="SSF53474">
    <property type="entry name" value="alpha/beta-Hydrolases"/>
    <property type="match status" value="1"/>
</dbReference>
<dbReference type="PANTHER" id="PTHR47842">
    <property type="entry name" value="EXPRESSED PROTEIN"/>
    <property type="match status" value="1"/>
</dbReference>
<feature type="compositionally biased region" description="Pro residues" evidence="1">
    <location>
        <begin position="589"/>
        <end position="601"/>
    </location>
</feature>
<feature type="compositionally biased region" description="Low complexity" evidence="1">
    <location>
        <begin position="572"/>
        <end position="588"/>
    </location>
</feature>
<dbReference type="PANTHER" id="PTHR47842:SF3">
    <property type="entry name" value="DUF676 DOMAIN-CONTAINING PROTEIN"/>
    <property type="match status" value="1"/>
</dbReference>
<feature type="compositionally biased region" description="Low complexity" evidence="1">
    <location>
        <begin position="1"/>
        <end position="30"/>
    </location>
</feature>
<evidence type="ECO:0000313" key="3">
    <source>
        <dbReference type="Proteomes" id="UP001201980"/>
    </source>
</evidence>
<feature type="compositionally biased region" description="Low complexity" evidence="1">
    <location>
        <begin position="764"/>
        <end position="778"/>
    </location>
</feature>
<gene>
    <name evidence="2" type="ORF">MKZ38_002259</name>
</gene>
<dbReference type="InterPro" id="IPR029058">
    <property type="entry name" value="AB_hydrolase_fold"/>
</dbReference>
<evidence type="ECO:0008006" key="4">
    <source>
        <dbReference type="Google" id="ProtNLM"/>
    </source>
</evidence>
<reference evidence="2" key="1">
    <citation type="submission" date="2022-07" db="EMBL/GenBank/DDBJ databases">
        <title>Draft genome sequence of Zalerion maritima ATCC 34329, a (micro)plastics degrading marine fungus.</title>
        <authorList>
            <person name="Paco A."/>
            <person name="Goncalves M.F.M."/>
            <person name="Rocha-Santos T.A.P."/>
            <person name="Alves A."/>
        </authorList>
    </citation>
    <scope>NUCLEOTIDE SEQUENCE</scope>
    <source>
        <strain evidence="2">ATCC 34329</strain>
    </source>
</reference>
<proteinExistence type="predicted"/>
<feature type="compositionally biased region" description="Basic and acidic residues" evidence="1">
    <location>
        <begin position="533"/>
        <end position="542"/>
    </location>
</feature>
<feature type="compositionally biased region" description="Basic and acidic residues" evidence="1">
    <location>
        <begin position="799"/>
        <end position="817"/>
    </location>
</feature>
<dbReference type="AlphaFoldDB" id="A0AAD5RP94"/>
<dbReference type="Proteomes" id="UP001201980">
    <property type="component" value="Unassembled WGS sequence"/>
</dbReference>
<comment type="caution">
    <text evidence="2">The sequence shown here is derived from an EMBL/GenBank/DDBJ whole genome shotgun (WGS) entry which is preliminary data.</text>
</comment>
<dbReference type="EMBL" id="JAKWBI020000166">
    <property type="protein sequence ID" value="KAJ2900768.1"/>
    <property type="molecule type" value="Genomic_DNA"/>
</dbReference>
<feature type="region of interest" description="Disordered" evidence="1">
    <location>
        <begin position="641"/>
        <end position="825"/>
    </location>
</feature>
<feature type="compositionally biased region" description="Basic and acidic residues" evidence="1">
    <location>
        <begin position="669"/>
        <end position="755"/>
    </location>
</feature>
<sequence length="887" mass="98900">MDPDYSSGAPSGSSRAGRAPPRLPPRQQSSVSGSNIGGAMASSPYSPWTSYGKDADAPFPPPSYDSIANTIPSPPQQQQHQLWTIQDDPRTSSTQSLVPSESSFSSSSATASQQQQRRERRKLLLVYIHGFMGNETSFRSFPAHVHNLLTVLLSETHVVHTKIYPRYHSKRNISFARDDFSRWLEPHEGQKTDVVFMGHSMGGLLSAEVVLMPVAPGTGGEAPLKHRILGTINFDVPFLGMHPGVVKSGLASIFNPVEEQGDKWLPPPPDSDIGSHVPSVYGSGGHSSPPSVSSLSIGRNDTLWTPERPDPNFNPSFANDVVLPMRKGWKNAAHFVNKHSDHLFKSTKQLVTSHLEFGGAMASYGELKVRYARFRALEDEDKAVRAMSVVAAKNSNSNSNVPPRRVRFINYYTASTGRVKKPKSPTRSMTPTRDNNDNENNDISNMKLGDNNLSPHVAYEETARGRRSLQQGRADAGAGGSLRADHSSQSHSPRISLEEHSSDGVVKRKEPEIPETPDSDGSGGNQVWEDAAETLKIDDSQRRSRNVARPPPPDAGVPPTTQNSDDVDDGRPLLTSPSTSSISTLSALPPIPDLPPAPPPLDVSYIQDDDTRKLVEKEHARAVKAYAKAVKDLEKVMRDRAKLEEKKEKKSKRDADKAAKYQIKAVQKAKQETRKREEEAERLKRKRQEEEKKKRGKERKEREMTHQEKEELRLEKERLRMEAEGRRLRGEKSPKRKEDEKEKEETKILKEKMDDDNAPPAVQLLPSSVSSPSGSESEPGLERRRSRSASTSLNPPSAKSKEKEKQKQKGPPKDRKFCTLPPKDASGQRDACWVRVFMENVDEVGAHCGLFFVDERYERLVGDVAERIERWVREDIDERVVREGGFW</sequence>
<protein>
    <recommendedName>
        <fullName evidence="4">DUF676 domain-containing protein</fullName>
    </recommendedName>
</protein>
<feature type="compositionally biased region" description="Polar residues" evidence="1">
    <location>
        <begin position="66"/>
        <end position="84"/>
    </location>
</feature>
<evidence type="ECO:0000313" key="2">
    <source>
        <dbReference type="EMBL" id="KAJ2900768.1"/>
    </source>
</evidence>
<organism evidence="2 3">
    <name type="scientific">Zalerion maritima</name>
    <dbReference type="NCBI Taxonomy" id="339359"/>
    <lineage>
        <taxon>Eukaryota</taxon>
        <taxon>Fungi</taxon>
        <taxon>Dikarya</taxon>
        <taxon>Ascomycota</taxon>
        <taxon>Pezizomycotina</taxon>
        <taxon>Sordariomycetes</taxon>
        <taxon>Lulworthiomycetidae</taxon>
        <taxon>Lulworthiales</taxon>
        <taxon>Lulworthiaceae</taxon>
        <taxon>Zalerion</taxon>
    </lineage>
</organism>
<feature type="region of interest" description="Disordered" evidence="1">
    <location>
        <begin position="412"/>
        <end position="608"/>
    </location>
</feature>
<dbReference type="Gene3D" id="3.40.50.1820">
    <property type="entry name" value="alpha/beta hydrolase"/>
    <property type="match status" value="1"/>
</dbReference>
<feature type="compositionally biased region" description="Basic and acidic residues" evidence="1">
    <location>
        <begin position="641"/>
        <end position="659"/>
    </location>
</feature>
<name>A0AAD5RP94_9PEZI</name>
<feature type="compositionally biased region" description="Basic and acidic residues" evidence="1">
    <location>
        <begin position="496"/>
        <end position="512"/>
    </location>
</feature>
<accession>A0AAD5RP94</accession>